<dbReference type="EMBL" id="QGKX02000996">
    <property type="protein sequence ID" value="KAF3555142.1"/>
    <property type="molecule type" value="Genomic_DNA"/>
</dbReference>
<dbReference type="AlphaFoldDB" id="A0A8S9QME7"/>
<dbReference type="Proteomes" id="UP000712600">
    <property type="component" value="Unassembled WGS sequence"/>
</dbReference>
<name>A0A8S9QME7_BRACR</name>
<proteinExistence type="predicted"/>
<protein>
    <submittedName>
        <fullName evidence="1">Uncharacterized protein</fullName>
    </submittedName>
</protein>
<sequence>MDIPLPEDFQIHHRNLVPPTNQNTKKKEAEEEKAETFSATTSLPPKLGAFWDFKNLPLLRNCDVDTFIAGFVNFLREHFQIHHRNLVPPTNQNTKKKEAEEEKAETFSATVDFTTAQVGCLLGFQEPTFTQELRCGHIYCGIRKLLA</sequence>
<reference evidence="1" key="1">
    <citation type="submission" date="2019-12" db="EMBL/GenBank/DDBJ databases">
        <title>Genome sequencing and annotation of Brassica cretica.</title>
        <authorList>
            <person name="Studholme D.J."/>
            <person name="Sarris P."/>
        </authorList>
    </citation>
    <scope>NUCLEOTIDE SEQUENCE</scope>
    <source>
        <strain evidence="1">PFS-109/04</strain>
        <tissue evidence="1">Leaf</tissue>
    </source>
</reference>
<gene>
    <name evidence="1" type="ORF">F2Q69_00014284</name>
</gene>
<organism evidence="1 2">
    <name type="scientific">Brassica cretica</name>
    <name type="common">Mustard</name>
    <dbReference type="NCBI Taxonomy" id="69181"/>
    <lineage>
        <taxon>Eukaryota</taxon>
        <taxon>Viridiplantae</taxon>
        <taxon>Streptophyta</taxon>
        <taxon>Embryophyta</taxon>
        <taxon>Tracheophyta</taxon>
        <taxon>Spermatophyta</taxon>
        <taxon>Magnoliopsida</taxon>
        <taxon>eudicotyledons</taxon>
        <taxon>Gunneridae</taxon>
        <taxon>Pentapetalae</taxon>
        <taxon>rosids</taxon>
        <taxon>malvids</taxon>
        <taxon>Brassicales</taxon>
        <taxon>Brassicaceae</taxon>
        <taxon>Brassiceae</taxon>
        <taxon>Brassica</taxon>
    </lineage>
</organism>
<accession>A0A8S9QME7</accession>
<comment type="caution">
    <text evidence="1">The sequence shown here is derived from an EMBL/GenBank/DDBJ whole genome shotgun (WGS) entry which is preliminary data.</text>
</comment>
<evidence type="ECO:0000313" key="2">
    <source>
        <dbReference type="Proteomes" id="UP000712600"/>
    </source>
</evidence>
<evidence type="ECO:0000313" key="1">
    <source>
        <dbReference type="EMBL" id="KAF3555142.1"/>
    </source>
</evidence>